<dbReference type="EMBL" id="AP011801">
    <property type="protein sequence ID" value="BAL58526.1"/>
    <property type="molecule type" value="Genomic_DNA"/>
</dbReference>
<dbReference type="PANTHER" id="PTHR41247">
    <property type="entry name" value="HTH-TYPE TRANSCRIPTIONAL REPRESSOR YCNK"/>
    <property type="match status" value="1"/>
</dbReference>
<dbReference type="Pfam" id="PF05573">
    <property type="entry name" value="NosL"/>
    <property type="match status" value="1"/>
</dbReference>
<dbReference type="InterPro" id="IPR008719">
    <property type="entry name" value="N2O_reductase_NosL"/>
</dbReference>
<reference evidence="1" key="2">
    <citation type="journal article" date="2012" name="PLoS ONE">
        <title>A Deeply Branching Thermophilic Bacterium with an Ancient Acetyl-CoA Pathway Dominates a Subsurface Ecosystem.</title>
        <authorList>
            <person name="Takami H."/>
            <person name="Noguchi H."/>
            <person name="Takaki Y."/>
            <person name="Uchiyama I."/>
            <person name="Toyoda A."/>
            <person name="Nishi S."/>
            <person name="Chee G.-J."/>
            <person name="Arai W."/>
            <person name="Nunoura T."/>
            <person name="Itoh T."/>
            <person name="Hattori M."/>
            <person name="Takai K."/>
        </authorList>
    </citation>
    <scope>NUCLEOTIDE SEQUENCE</scope>
</reference>
<dbReference type="Gene3D" id="3.30.70.2050">
    <property type="match status" value="1"/>
</dbReference>
<reference evidence="1" key="1">
    <citation type="journal article" date="2005" name="Environ. Microbiol.">
        <title>Genetic and functional properties of uncultivated thermophilic crenarchaeotes from a subsurface gold mine as revealed by analysis of genome fragments.</title>
        <authorList>
            <person name="Nunoura T."/>
            <person name="Hirayama H."/>
            <person name="Takami H."/>
            <person name="Oida H."/>
            <person name="Nishi S."/>
            <person name="Shimamura S."/>
            <person name="Suzuki Y."/>
            <person name="Inagaki F."/>
            <person name="Takai K."/>
            <person name="Nealson K.H."/>
            <person name="Horikoshi K."/>
        </authorList>
    </citation>
    <scope>NUCLEOTIDE SEQUENCE</scope>
</reference>
<sequence>MTRRTFLLVLCAFGVTGCQGSQEQTPPIRYGRDRCDQCGMIISEARFAAAYLTRHGQWRFFDDLGDMLAYQSAHGEDVAVFWVHDYETDRWLKAAEAFFVKSSELRTPMGHGIVAVGSRERAEELASRVQGQVLTFTELLHAR</sequence>
<protein>
    <submittedName>
        <fullName evidence="1">Hypothetical conserved protein</fullName>
    </submittedName>
</protein>
<organism evidence="1">
    <name type="scientific">Acetithermum autotrophicum</name>
    <dbReference type="NCBI Taxonomy" id="1446466"/>
    <lineage>
        <taxon>Bacteria</taxon>
        <taxon>Candidatus Bipolaricaulota</taxon>
        <taxon>Candidatus Acetithermum</taxon>
    </lineage>
</organism>
<dbReference type="AlphaFoldDB" id="H5SR09"/>
<evidence type="ECO:0000313" key="1">
    <source>
        <dbReference type="EMBL" id="BAL58526.1"/>
    </source>
</evidence>
<dbReference type="SUPFAM" id="SSF160387">
    <property type="entry name" value="NosL/MerB-like"/>
    <property type="match status" value="1"/>
</dbReference>
<proteinExistence type="predicted"/>
<accession>H5SR09</accession>
<name>H5SR09_ACEAU</name>
<gene>
    <name evidence="1" type="ORF">HGMM_OP2C076</name>
</gene>
<dbReference type="PANTHER" id="PTHR41247:SF1">
    <property type="entry name" value="HTH-TYPE TRANSCRIPTIONAL REPRESSOR YCNK"/>
    <property type="match status" value="1"/>
</dbReference>
<dbReference type="PROSITE" id="PS51257">
    <property type="entry name" value="PROKAR_LIPOPROTEIN"/>
    <property type="match status" value="1"/>
</dbReference>